<protein>
    <recommendedName>
        <fullName evidence="5">Arsenate reductase</fullName>
    </recommendedName>
</protein>
<dbReference type="AlphaFoldDB" id="A0A6C0GN30"/>
<name>A0A6C0GN30_9BACT</name>
<evidence type="ECO:0000256" key="2">
    <source>
        <dbReference type="PROSITE-ProRule" id="PRU01282"/>
    </source>
</evidence>
<organism evidence="3 4">
    <name type="scientific">Rhodocytophaga rosea</name>
    <dbReference type="NCBI Taxonomy" id="2704465"/>
    <lineage>
        <taxon>Bacteria</taxon>
        <taxon>Pseudomonadati</taxon>
        <taxon>Bacteroidota</taxon>
        <taxon>Cytophagia</taxon>
        <taxon>Cytophagales</taxon>
        <taxon>Rhodocytophagaceae</taxon>
        <taxon>Rhodocytophaga</taxon>
    </lineage>
</organism>
<dbReference type="SUPFAM" id="SSF52833">
    <property type="entry name" value="Thioredoxin-like"/>
    <property type="match status" value="1"/>
</dbReference>
<dbReference type="RefSeq" id="WP_162445038.1">
    <property type="nucleotide sequence ID" value="NZ_CP048222.1"/>
</dbReference>
<dbReference type="PROSITE" id="PS51353">
    <property type="entry name" value="ARSC"/>
    <property type="match status" value="1"/>
</dbReference>
<dbReference type="InterPro" id="IPR036249">
    <property type="entry name" value="Thioredoxin-like_sf"/>
</dbReference>
<gene>
    <name evidence="3" type="ORF">GXP67_21535</name>
</gene>
<dbReference type="KEGG" id="rhoz:GXP67_21535"/>
<evidence type="ECO:0000256" key="1">
    <source>
        <dbReference type="ARBA" id="ARBA00007198"/>
    </source>
</evidence>
<keyword evidence="4" id="KW-1185">Reference proteome</keyword>
<sequence>MDFNKDTVLIIYKGNSRSDKEGYGYASALKPHVHDIDVTKEPLTSTQIKEIADKLGVDVEALVDKESDIYKEEYTGMSFDASNWLNILSQKPGLLRTPIIFDGENGHIFESGRDVIKYGTTQKGM</sequence>
<dbReference type="EMBL" id="CP048222">
    <property type="protein sequence ID" value="QHT69043.1"/>
    <property type="molecule type" value="Genomic_DNA"/>
</dbReference>
<evidence type="ECO:0008006" key="5">
    <source>
        <dbReference type="Google" id="ProtNLM"/>
    </source>
</evidence>
<evidence type="ECO:0000313" key="4">
    <source>
        <dbReference type="Proteomes" id="UP000480178"/>
    </source>
</evidence>
<accession>A0A6C0GN30</accession>
<evidence type="ECO:0000313" key="3">
    <source>
        <dbReference type="EMBL" id="QHT69043.1"/>
    </source>
</evidence>
<proteinExistence type="inferred from homology"/>
<reference evidence="3 4" key="1">
    <citation type="submission" date="2020-01" db="EMBL/GenBank/DDBJ databases">
        <authorList>
            <person name="Kim M.K."/>
        </authorList>
    </citation>
    <scope>NUCLEOTIDE SEQUENCE [LARGE SCALE GENOMIC DNA]</scope>
    <source>
        <strain evidence="3 4">172606-1</strain>
    </source>
</reference>
<dbReference type="Gene3D" id="3.40.30.10">
    <property type="entry name" value="Glutaredoxin"/>
    <property type="match status" value="1"/>
</dbReference>
<comment type="similarity">
    <text evidence="1 2">Belongs to the ArsC family.</text>
</comment>
<dbReference type="InterPro" id="IPR006660">
    <property type="entry name" value="Arsenate_reductase-like"/>
</dbReference>
<dbReference type="Proteomes" id="UP000480178">
    <property type="component" value="Chromosome"/>
</dbReference>
<dbReference type="Pfam" id="PF03960">
    <property type="entry name" value="ArsC"/>
    <property type="match status" value="1"/>
</dbReference>